<name>A0A1V6S5F0_9EURO</name>
<dbReference type="InterPro" id="IPR000608">
    <property type="entry name" value="UBC"/>
</dbReference>
<dbReference type="CDD" id="cd23812">
    <property type="entry name" value="UBCc_ScPEX4-like"/>
    <property type="match status" value="1"/>
</dbReference>
<evidence type="ECO:0000256" key="2">
    <source>
        <dbReference type="SAM" id="MobiDB-lite"/>
    </source>
</evidence>
<dbReference type="PANTHER" id="PTHR24067">
    <property type="entry name" value="UBIQUITIN-CONJUGATING ENZYME E2"/>
    <property type="match status" value="1"/>
</dbReference>
<feature type="compositionally biased region" description="Basic and acidic residues" evidence="2">
    <location>
        <begin position="14"/>
        <end position="23"/>
    </location>
</feature>
<reference evidence="5" key="1">
    <citation type="journal article" date="2017" name="Nat. Microbiol.">
        <title>Global analysis of biosynthetic gene clusters reveals vast potential of secondary metabolite production in Penicillium species.</title>
        <authorList>
            <person name="Nielsen J.C."/>
            <person name="Grijseels S."/>
            <person name="Prigent S."/>
            <person name="Ji B."/>
            <person name="Dainat J."/>
            <person name="Nielsen K.F."/>
            <person name="Frisvad J.C."/>
            <person name="Workman M."/>
            <person name="Nielsen J."/>
        </authorList>
    </citation>
    <scope>NUCLEOTIDE SEQUENCE [LARGE SCALE GENOMIC DNA]</scope>
    <source>
        <strain evidence="5">IBT 29486</strain>
    </source>
</reference>
<evidence type="ECO:0000256" key="1">
    <source>
        <dbReference type="ARBA" id="ARBA00022786"/>
    </source>
</evidence>
<feature type="region of interest" description="Disordered" evidence="2">
    <location>
        <begin position="9"/>
        <end position="61"/>
    </location>
</feature>
<dbReference type="Proteomes" id="UP000191518">
    <property type="component" value="Unassembled WGS sequence"/>
</dbReference>
<dbReference type="Pfam" id="PF00179">
    <property type="entry name" value="UQ_con"/>
    <property type="match status" value="1"/>
</dbReference>
<feature type="compositionally biased region" description="Low complexity" evidence="2">
    <location>
        <begin position="30"/>
        <end position="47"/>
    </location>
</feature>
<accession>A0A1V6S5F0</accession>
<gene>
    <name evidence="4" type="ORF">PENVUL_c007G08938</name>
</gene>
<dbReference type="AlphaFoldDB" id="A0A1V6S5F0"/>
<protein>
    <recommendedName>
        <fullName evidence="3">UBC core domain-containing protein</fullName>
    </recommendedName>
</protein>
<feature type="domain" description="UBC core" evidence="3">
    <location>
        <begin position="74"/>
        <end position="224"/>
    </location>
</feature>
<evidence type="ECO:0000313" key="5">
    <source>
        <dbReference type="Proteomes" id="UP000191518"/>
    </source>
</evidence>
<dbReference type="InterPro" id="IPR050113">
    <property type="entry name" value="Ub_conjugating_enzyme"/>
</dbReference>
<feature type="compositionally biased region" description="Polar residues" evidence="2">
    <location>
        <begin position="48"/>
        <end position="61"/>
    </location>
</feature>
<dbReference type="Gene3D" id="3.10.110.10">
    <property type="entry name" value="Ubiquitin Conjugating Enzyme"/>
    <property type="match status" value="1"/>
</dbReference>
<keyword evidence="1" id="KW-0833">Ubl conjugation pathway</keyword>
<organism evidence="4 5">
    <name type="scientific">Penicillium vulpinum</name>
    <dbReference type="NCBI Taxonomy" id="29845"/>
    <lineage>
        <taxon>Eukaryota</taxon>
        <taxon>Fungi</taxon>
        <taxon>Dikarya</taxon>
        <taxon>Ascomycota</taxon>
        <taxon>Pezizomycotina</taxon>
        <taxon>Eurotiomycetes</taxon>
        <taxon>Eurotiomycetidae</taxon>
        <taxon>Eurotiales</taxon>
        <taxon>Aspergillaceae</taxon>
        <taxon>Penicillium</taxon>
    </lineage>
</organism>
<proteinExistence type="predicted"/>
<evidence type="ECO:0000313" key="4">
    <source>
        <dbReference type="EMBL" id="OQE09262.1"/>
    </source>
</evidence>
<sequence length="232" mass="26244">MLLGTKVRRQFHVRALESPDDRSMGGPGKTSRGPQPRRSQSRPTSQPEGLTSCYTSNSIPSTTFHMAPQRELARAMKRLGDELKENDNVENDTFLYLRPVDDDDLLRWEAVLKGPNGSPYEGGLWHLNIKIPPTYPYAPPTIHFTTKIVHPNIDFDTGEICLSLLKDQWSPARTLQTTLAAIQWLLTDPNPDSPLNVDIAVLLRKGDTVGFESIVRYLAEEQRWEEGRNPVR</sequence>
<dbReference type="STRING" id="29845.A0A1V6S5F0"/>
<dbReference type="SMART" id="SM00212">
    <property type="entry name" value="UBCc"/>
    <property type="match status" value="1"/>
</dbReference>
<keyword evidence="5" id="KW-1185">Reference proteome</keyword>
<dbReference type="InterPro" id="IPR016135">
    <property type="entry name" value="UBQ-conjugating_enzyme/RWD"/>
</dbReference>
<evidence type="ECO:0000259" key="3">
    <source>
        <dbReference type="PROSITE" id="PS50127"/>
    </source>
</evidence>
<dbReference type="PROSITE" id="PS50127">
    <property type="entry name" value="UBC_2"/>
    <property type="match status" value="1"/>
</dbReference>
<dbReference type="SUPFAM" id="SSF54495">
    <property type="entry name" value="UBC-like"/>
    <property type="match status" value="1"/>
</dbReference>
<comment type="caution">
    <text evidence="4">The sequence shown here is derived from an EMBL/GenBank/DDBJ whole genome shotgun (WGS) entry which is preliminary data.</text>
</comment>
<dbReference type="EMBL" id="MDYP01000007">
    <property type="protein sequence ID" value="OQE09262.1"/>
    <property type="molecule type" value="Genomic_DNA"/>
</dbReference>